<protein>
    <recommendedName>
        <fullName evidence="1">ApeI dehydratase-like domain-containing protein</fullName>
    </recommendedName>
</protein>
<dbReference type="Gene3D" id="3.10.129.10">
    <property type="entry name" value="Hotdog Thioesterase"/>
    <property type="match status" value="1"/>
</dbReference>
<feature type="domain" description="ApeI dehydratase-like" evidence="1">
    <location>
        <begin position="25"/>
        <end position="119"/>
    </location>
</feature>
<dbReference type="InterPro" id="IPR029069">
    <property type="entry name" value="HotDog_dom_sf"/>
</dbReference>
<evidence type="ECO:0000313" key="3">
    <source>
        <dbReference type="Proteomes" id="UP001218788"/>
    </source>
</evidence>
<keyword evidence="3" id="KW-1185">Reference proteome</keyword>
<evidence type="ECO:0000313" key="2">
    <source>
        <dbReference type="EMBL" id="MDC8829463.1"/>
    </source>
</evidence>
<organism evidence="2 3">
    <name type="scientific">Alteromonas gilva</name>
    <dbReference type="NCBI Taxonomy" id="2987522"/>
    <lineage>
        <taxon>Bacteria</taxon>
        <taxon>Pseudomonadati</taxon>
        <taxon>Pseudomonadota</taxon>
        <taxon>Gammaproteobacteria</taxon>
        <taxon>Alteromonadales</taxon>
        <taxon>Alteromonadaceae</taxon>
        <taxon>Alteromonas/Salinimonas group</taxon>
        <taxon>Alteromonas</taxon>
    </lineage>
</organism>
<sequence length="128" mass="14488">MSNQAQALNDLFTPQEGPQIINVDNADDSVRISLHVTDQLSWFDGHFPDQKVLPGVVQVDWAGKLARALFVHDDAFQQLSNVKFKTMVMPDTSMQLELSYNTAKNSIKFHYFNDSDSFSMGSFKFVKP</sequence>
<dbReference type="Proteomes" id="UP001218788">
    <property type="component" value="Unassembled WGS sequence"/>
</dbReference>
<name>A0ABT5L0X3_9ALTE</name>
<evidence type="ECO:0000259" key="1">
    <source>
        <dbReference type="Pfam" id="PF22818"/>
    </source>
</evidence>
<dbReference type="RefSeq" id="WP_273637829.1">
    <property type="nucleotide sequence ID" value="NZ_JAQQXP010000001.1"/>
</dbReference>
<gene>
    <name evidence="2" type="ORF">OIK42_01685</name>
</gene>
<dbReference type="EMBL" id="JAQQXP010000001">
    <property type="protein sequence ID" value="MDC8829463.1"/>
    <property type="molecule type" value="Genomic_DNA"/>
</dbReference>
<comment type="caution">
    <text evidence="2">The sequence shown here is derived from an EMBL/GenBank/DDBJ whole genome shotgun (WGS) entry which is preliminary data.</text>
</comment>
<accession>A0ABT5L0X3</accession>
<dbReference type="Pfam" id="PF22818">
    <property type="entry name" value="ApeI-like"/>
    <property type="match status" value="1"/>
</dbReference>
<proteinExistence type="predicted"/>
<dbReference type="InterPro" id="IPR054545">
    <property type="entry name" value="ApeI-like"/>
</dbReference>
<dbReference type="SUPFAM" id="SSF54637">
    <property type="entry name" value="Thioesterase/thiol ester dehydrase-isomerase"/>
    <property type="match status" value="1"/>
</dbReference>
<reference evidence="2 3" key="1">
    <citation type="submission" date="2022-10" db="EMBL/GenBank/DDBJ databases">
        <title>Alteromonas sp. chi3 Genome sequencing.</title>
        <authorList>
            <person name="Park S."/>
        </authorList>
    </citation>
    <scope>NUCLEOTIDE SEQUENCE [LARGE SCALE GENOMIC DNA]</scope>
    <source>
        <strain evidence="3">chi3</strain>
    </source>
</reference>